<dbReference type="SUPFAM" id="SSF53098">
    <property type="entry name" value="Ribonuclease H-like"/>
    <property type="match status" value="1"/>
</dbReference>
<proteinExistence type="predicted"/>
<dbReference type="GO" id="GO:0046983">
    <property type="term" value="F:protein dimerization activity"/>
    <property type="evidence" value="ECO:0007669"/>
    <property type="project" value="InterPro"/>
</dbReference>
<feature type="compositionally biased region" description="Low complexity" evidence="1">
    <location>
        <begin position="499"/>
        <end position="514"/>
    </location>
</feature>
<evidence type="ECO:0000259" key="2">
    <source>
        <dbReference type="Pfam" id="PF05699"/>
    </source>
</evidence>
<dbReference type="Pfam" id="PF05699">
    <property type="entry name" value="Dimer_Tnp_hAT"/>
    <property type="match status" value="1"/>
</dbReference>
<feature type="compositionally biased region" description="Acidic residues" evidence="1">
    <location>
        <begin position="643"/>
        <end position="654"/>
    </location>
</feature>
<dbReference type="InParanoid" id="A0A5C3PD90"/>
<dbReference type="Proteomes" id="UP000308197">
    <property type="component" value="Unassembled WGS sequence"/>
</dbReference>
<evidence type="ECO:0000313" key="3">
    <source>
        <dbReference type="EMBL" id="TFK83833.1"/>
    </source>
</evidence>
<feature type="region of interest" description="Disordered" evidence="1">
    <location>
        <begin position="473"/>
        <end position="520"/>
    </location>
</feature>
<reference evidence="3 4" key="1">
    <citation type="journal article" date="2019" name="Nat. Ecol. Evol.">
        <title>Megaphylogeny resolves global patterns of mushroom evolution.</title>
        <authorList>
            <person name="Varga T."/>
            <person name="Krizsan K."/>
            <person name="Foldi C."/>
            <person name="Dima B."/>
            <person name="Sanchez-Garcia M."/>
            <person name="Sanchez-Ramirez S."/>
            <person name="Szollosi G.J."/>
            <person name="Szarkandi J.G."/>
            <person name="Papp V."/>
            <person name="Albert L."/>
            <person name="Andreopoulos W."/>
            <person name="Angelini C."/>
            <person name="Antonin V."/>
            <person name="Barry K.W."/>
            <person name="Bougher N.L."/>
            <person name="Buchanan P."/>
            <person name="Buyck B."/>
            <person name="Bense V."/>
            <person name="Catcheside P."/>
            <person name="Chovatia M."/>
            <person name="Cooper J."/>
            <person name="Damon W."/>
            <person name="Desjardin D."/>
            <person name="Finy P."/>
            <person name="Geml J."/>
            <person name="Haridas S."/>
            <person name="Hughes K."/>
            <person name="Justo A."/>
            <person name="Karasinski D."/>
            <person name="Kautmanova I."/>
            <person name="Kiss B."/>
            <person name="Kocsube S."/>
            <person name="Kotiranta H."/>
            <person name="LaButti K.M."/>
            <person name="Lechner B.E."/>
            <person name="Liimatainen K."/>
            <person name="Lipzen A."/>
            <person name="Lukacs Z."/>
            <person name="Mihaltcheva S."/>
            <person name="Morgado L.N."/>
            <person name="Niskanen T."/>
            <person name="Noordeloos M.E."/>
            <person name="Ohm R.A."/>
            <person name="Ortiz-Santana B."/>
            <person name="Ovrebo C."/>
            <person name="Racz N."/>
            <person name="Riley R."/>
            <person name="Savchenko A."/>
            <person name="Shiryaev A."/>
            <person name="Soop K."/>
            <person name="Spirin V."/>
            <person name="Szebenyi C."/>
            <person name="Tomsovsky M."/>
            <person name="Tulloss R.E."/>
            <person name="Uehling J."/>
            <person name="Grigoriev I.V."/>
            <person name="Vagvolgyi C."/>
            <person name="Papp T."/>
            <person name="Martin F.M."/>
            <person name="Miettinen O."/>
            <person name="Hibbett D.S."/>
            <person name="Nagy L.G."/>
        </authorList>
    </citation>
    <scope>NUCLEOTIDE SEQUENCE [LARGE SCALE GENOMIC DNA]</scope>
    <source>
        <strain evidence="3 4">HHB13444</strain>
    </source>
</reference>
<evidence type="ECO:0000313" key="4">
    <source>
        <dbReference type="Proteomes" id="UP000308197"/>
    </source>
</evidence>
<sequence>FILRWIPGAKIPDRRDLAGSLLEDAVRKIEDATGERVAGKFATGQSDGWRNIAKTDVITSMMSVDREVFPIATHNMKGKPKTGAEHFSIIEADMETMRSKYHVHPIAWVTDDGPDGKCARRLLREKYDWIVTLLCWGHQSSLLAGDYLTFPLHSSTMNAALEVVRWFNNHSSALELFQQAQLWTNPERTQPLALILPALTRWTTHFQAASRLCALGPAMQACVMRNKDKLLEIAEKSQGDNSRATAMNVIKTIEDAEFWKHLDRVEAHLKPIAIATNILQTPHTRLDHVLGTLANLFRIYNSDSVEAEKGSGAEQEQFILAMYCNPYTRGYCFNREFISGADLFDMAIRAFKRFFGCNPGPDFTAALLAYSQGKEEFSDARMMLDAHQKLAEDRGTSPDVAQIWKLVDRSNDPYEVCPGRNGLAKLAIRILSITANSADVERLFSLFGLIHTKRRNRLHTVTVHNTAMVRMSRLREHADAGRLPKRRLKRKLGDDYEPESSPSTAASSTESASPGQSDADPEVDIAEVLSKAAIDSLELLHSDDDDEFDLEQLPLSGEGPLVLTEANISHAVTRSRRRCRFQITLANLFLFPKDPASRAATPPLAPATPRRPPGTPATTPLRPPGTPAPLSRSASGASAVSLLDDEEETPEDPEAALLRRFEFIWKGGIRSYERETAVLEHHAPACNPGEPFIRIISSTRRG</sequence>
<dbReference type="EMBL" id="ML211361">
    <property type="protein sequence ID" value="TFK83833.1"/>
    <property type="molecule type" value="Genomic_DNA"/>
</dbReference>
<dbReference type="AlphaFoldDB" id="A0A5C3PD90"/>
<feature type="non-terminal residue" evidence="3">
    <location>
        <position position="1"/>
    </location>
</feature>
<feature type="compositionally biased region" description="Basic and acidic residues" evidence="1">
    <location>
        <begin position="473"/>
        <end position="482"/>
    </location>
</feature>
<feature type="domain" description="HAT C-terminal dimerisation" evidence="2">
    <location>
        <begin position="423"/>
        <end position="463"/>
    </location>
</feature>
<feature type="region of interest" description="Disordered" evidence="1">
    <location>
        <begin position="596"/>
        <end position="654"/>
    </location>
</feature>
<dbReference type="InterPro" id="IPR012337">
    <property type="entry name" value="RNaseH-like_sf"/>
</dbReference>
<keyword evidence="4" id="KW-1185">Reference proteome</keyword>
<organism evidence="3 4">
    <name type="scientific">Polyporus arcularius HHB13444</name>
    <dbReference type="NCBI Taxonomy" id="1314778"/>
    <lineage>
        <taxon>Eukaryota</taxon>
        <taxon>Fungi</taxon>
        <taxon>Dikarya</taxon>
        <taxon>Basidiomycota</taxon>
        <taxon>Agaricomycotina</taxon>
        <taxon>Agaricomycetes</taxon>
        <taxon>Polyporales</taxon>
        <taxon>Polyporaceae</taxon>
        <taxon>Polyporus</taxon>
    </lineage>
</organism>
<name>A0A5C3PD90_9APHY</name>
<dbReference type="InterPro" id="IPR008906">
    <property type="entry name" value="HATC_C_dom"/>
</dbReference>
<dbReference type="STRING" id="1314778.A0A5C3PD90"/>
<feature type="compositionally biased region" description="Pro residues" evidence="1">
    <location>
        <begin position="603"/>
        <end position="627"/>
    </location>
</feature>
<protein>
    <recommendedName>
        <fullName evidence="2">HAT C-terminal dimerisation domain-containing protein</fullName>
    </recommendedName>
</protein>
<gene>
    <name evidence="3" type="ORF">K466DRAFT_626367</name>
</gene>
<evidence type="ECO:0000256" key="1">
    <source>
        <dbReference type="SAM" id="MobiDB-lite"/>
    </source>
</evidence>
<accession>A0A5C3PD90</accession>